<dbReference type="SUPFAM" id="SSF51645">
    <property type="entry name" value="Malate synthase G"/>
    <property type="match status" value="1"/>
</dbReference>
<accession>F3KXS0</accession>
<comment type="function">
    <text evidence="10">Involved in the glycolate utilization. Catalyzes the condensation and subsequent hydrolysis of acetyl-coenzyme A (acetyl-CoA) and glyoxylate to form malate and CoA.</text>
</comment>
<evidence type="ECO:0000259" key="14">
    <source>
        <dbReference type="Pfam" id="PF01274"/>
    </source>
</evidence>
<name>F3KXS0_9BURK</name>
<comment type="caution">
    <text evidence="18">The sequence shown here is derived from an EMBL/GenBank/DDBJ whole genome shotgun (WGS) entry which is preliminary data.</text>
</comment>
<feature type="binding site" evidence="10">
    <location>
        <begin position="479"/>
        <end position="482"/>
    </location>
    <ligand>
        <name>glyoxylate</name>
        <dbReference type="ChEBI" id="CHEBI:36655"/>
    </ligand>
</feature>
<dbReference type="NCBIfam" id="NF002825">
    <property type="entry name" value="PRK02999.1"/>
    <property type="match status" value="1"/>
</dbReference>
<evidence type="ECO:0000256" key="6">
    <source>
        <dbReference type="ARBA" id="ARBA00022723"/>
    </source>
</evidence>
<comment type="caution">
    <text evidence="10">Lacks conserved residue(s) required for the propagation of feature annotation.</text>
</comment>
<evidence type="ECO:0000256" key="3">
    <source>
        <dbReference type="ARBA" id="ARBA00022490"/>
    </source>
</evidence>
<dbReference type="Proteomes" id="UP000016368">
    <property type="component" value="Unassembled WGS sequence"/>
</dbReference>
<dbReference type="AlphaFoldDB" id="F3KXS0"/>
<keyword evidence="2 10" id="KW-0329">Glyoxylate bypass</keyword>
<dbReference type="GO" id="GO:0006099">
    <property type="term" value="P:tricarboxylic acid cycle"/>
    <property type="evidence" value="ECO:0007669"/>
    <property type="project" value="UniProtKB-KW"/>
</dbReference>
<keyword evidence="5 10" id="KW-0808">Transferase</keyword>
<dbReference type="InterPro" id="IPR006253">
    <property type="entry name" value="Malate_synthG"/>
</dbReference>
<dbReference type="PANTHER" id="PTHR42739:SF1">
    <property type="entry name" value="MALATE SYNTHASE G"/>
    <property type="match status" value="1"/>
</dbReference>
<dbReference type="InterPro" id="IPR044856">
    <property type="entry name" value="Malate_synth_C_sf"/>
</dbReference>
<evidence type="ECO:0000256" key="2">
    <source>
        <dbReference type="ARBA" id="ARBA00022435"/>
    </source>
</evidence>
<dbReference type="Pfam" id="PF20658">
    <property type="entry name" value="MSG_insertion"/>
    <property type="match status" value="1"/>
</dbReference>
<comment type="subunit">
    <text evidence="10">Monomer.</text>
</comment>
<feature type="domain" description="Malate synthase N-terminal" evidence="15">
    <location>
        <begin position="21"/>
        <end position="81"/>
    </location>
</feature>
<feature type="binding site" evidence="10">
    <location>
        <position position="563"/>
    </location>
    <ligand>
        <name>acetyl-CoA</name>
        <dbReference type="ChEBI" id="CHEBI:57288"/>
    </ligand>
</feature>
<dbReference type="eggNOG" id="COG2225">
    <property type="taxonomic scope" value="Bacteria"/>
</dbReference>
<evidence type="ECO:0000256" key="9">
    <source>
        <dbReference type="ARBA" id="ARBA00047918"/>
    </source>
</evidence>
<dbReference type="InterPro" id="IPR048356">
    <property type="entry name" value="MS_N"/>
</dbReference>
<evidence type="ECO:0000259" key="16">
    <source>
        <dbReference type="Pfam" id="PF20658"/>
    </source>
</evidence>
<sequence>MTTPAPEFTRVHGLQVATALHRFVEQKVLPGTGVESAKFWAGFDAIARDLGPKNAALLRKRDRLQAELDAWHKANPGPITAGKNMKAYQAFLEKIGYLVPAPKDVHCDTTNVDAELAVQAGPQLVVPILNARYALNAANARWGSLYDALYGTDALPEDGPGYKGATKTGPDGQGYNPVRGAKVIEYARHVLDRVAPLAAAQGKPASHVGSKGYAVLGGKLIVTLKDGRQATLAETGKFIGYQGSAAAPSAILLRNNGIHIEIQIDRSTPIGKTDPAGVSDLLVEAALSTILDLEDSVAVVDAEDKVLAYENWLGILKGTLTETVNKGGKSFTRRLNADRVYQGANGEEIKLHGRSLLFVRNVGHLMTHPAMRYADGSDMHEGIMDAVITTAIALHDLQGLTKNGIRNSRTGSIYIVKPKMHGPEEAAFASELFARVETLLGLPENTVKLGIMDEERRTSVNLKACIAAAKSRVAFINTGFLDRTGDEMHTAMHAGPMIRKAAMKGTAWIDAYEKLNVLVGLATGLKGRAQIGKGMWAMPDLMAAMLKQKIVHPLAGANTAWVPSPTAATLHALHYHQVNVAAIQDQLEKQAQAKNFKQTEAKELARLLTVPVAGKPGMKAPWTATEIQQEIDNNCQGILGYVVRWIDQGVGCSKVPDIHNIGLMEDRATLRISSQHIANWLLHGVVTENQVRAAFERMAAVVDEQNKSDPLYKPMAGNFETSMAYKAATDLVFKGLEQPNGYTEPLLHAWRLKVKAAA</sequence>
<dbReference type="OrthoDB" id="9762054at2"/>
<feature type="binding site" evidence="10">
    <location>
        <position position="296"/>
    </location>
    <ligand>
        <name>acetyl-CoA</name>
        <dbReference type="ChEBI" id="CHEBI:57288"/>
    </ligand>
</feature>
<evidence type="ECO:0000313" key="19">
    <source>
        <dbReference type="Proteomes" id="UP000016368"/>
    </source>
</evidence>
<dbReference type="NCBIfam" id="TIGR01345">
    <property type="entry name" value="malate_syn_G"/>
    <property type="match status" value="1"/>
</dbReference>
<dbReference type="Gene3D" id="1.20.1220.12">
    <property type="entry name" value="Malate synthase, domain III"/>
    <property type="match status" value="1"/>
</dbReference>
<keyword evidence="8 10" id="KW-0558">Oxidation</keyword>
<evidence type="ECO:0000259" key="15">
    <source>
        <dbReference type="Pfam" id="PF20656"/>
    </source>
</evidence>
<comment type="pathway">
    <text evidence="10 13">Carbohydrate metabolism; glyoxylate cycle; (S)-malate from isocitrate: step 2/2.</text>
</comment>
<dbReference type="GO" id="GO:0000287">
    <property type="term" value="F:magnesium ion binding"/>
    <property type="evidence" value="ECO:0007669"/>
    <property type="project" value="TreeGrafter"/>
</dbReference>
<evidence type="ECO:0000256" key="11">
    <source>
        <dbReference type="NCBIfam" id="TIGR01345"/>
    </source>
</evidence>
<evidence type="ECO:0000256" key="13">
    <source>
        <dbReference type="RuleBase" id="RU003572"/>
    </source>
</evidence>
<comment type="similarity">
    <text evidence="10 13">Belongs to the malate synthase family. GlcB subfamily.</text>
</comment>
<keyword evidence="18" id="KW-0012">Acyltransferase</keyword>
<feature type="active site" description="Proton acceptor" evidence="10 12">
    <location>
        <position position="360"/>
    </location>
</feature>
<evidence type="ECO:0000256" key="12">
    <source>
        <dbReference type="PIRSR" id="PIRSR601465-50"/>
    </source>
</evidence>
<dbReference type="STRING" id="887062.HGR_16325"/>
<dbReference type="EC" id="2.3.3.9" evidence="10 11"/>
<feature type="binding site" evidence="10">
    <location>
        <position position="333"/>
    </location>
    <ligand>
        <name>acetyl-CoA</name>
        <dbReference type="ChEBI" id="CHEBI:57288"/>
    </ligand>
</feature>
<dbReference type="EMBL" id="AEGR01000109">
    <property type="protein sequence ID" value="EGI75345.1"/>
    <property type="molecule type" value="Genomic_DNA"/>
</dbReference>
<feature type="domain" description="Malate synthase TIM barrel" evidence="14">
    <location>
        <begin position="357"/>
        <end position="599"/>
    </location>
</feature>
<evidence type="ECO:0000256" key="8">
    <source>
        <dbReference type="ARBA" id="ARBA00023097"/>
    </source>
</evidence>
<feature type="binding site" evidence="10">
    <location>
        <position position="360"/>
    </location>
    <ligand>
        <name>glyoxylate</name>
        <dbReference type="ChEBI" id="CHEBI:36655"/>
    </ligand>
</feature>
<dbReference type="GO" id="GO:0004474">
    <property type="term" value="F:malate synthase activity"/>
    <property type="evidence" value="ECO:0007669"/>
    <property type="project" value="UniProtKB-UniRule"/>
</dbReference>
<organism evidence="18 19">
    <name type="scientific">Hylemonella gracilis ATCC 19624</name>
    <dbReference type="NCBI Taxonomy" id="887062"/>
    <lineage>
        <taxon>Bacteria</taxon>
        <taxon>Pseudomonadati</taxon>
        <taxon>Pseudomonadota</taxon>
        <taxon>Betaproteobacteria</taxon>
        <taxon>Burkholderiales</taxon>
        <taxon>Comamonadaceae</taxon>
        <taxon>Hylemonella</taxon>
    </lineage>
</organism>
<dbReference type="Pfam" id="PF20659">
    <property type="entry name" value="MS_C"/>
    <property type="match status" value="1"/>
</dbReference>
<feature type="binding site" evidence="10">
    <location>
        <position position="125"/>
    </location>
    <ligand>
        <name>acetyl-CoA</name>
        <dbReference type="ChEBI" id="CHEBI:57288"/>
    </ligand>
</feature>
<comment type="cofactor">
    <cofactor evidence="1 10">
        <name>Mg(2+)</name>
        <dbReference type="ChEBI" id="CHEBI:18420"/>
    </cofactor>
</comment>
<feature type="binding site" evidence="10">
    <location>
        <position position="482"/>
    </location>
    <ligand>
        <name>Mg(2+)</name>
        <dbReference type="ChEBI" id="CHEBI:18420"/>
    </ligand>
</feature>
<dbReference type="InterPro" id="IPR011076">
    <property type="entry name" value="Malate_synth_sf"/>
</dbReference>
<evidence type="ECO:0000313" key="18">
    <source>
        <dbReference type="EMBL" id="EGI75345.1"/>
    </source>
</evidence>
<dbReference type="RefSeq" id="WP_006299427.1">
    <property type="nucleotide sequence ID" value="NZ_AEGR01000109.1"/>
</dbReference>
<keyword evidence="3 10" id="KW-0963">Cytoplasm</keyword>
<keyword evidence="19" id="KW-1185">Reference proteome</keyword>
<feature type="domain" description="Malate synthase C-terminal" evidence="17">
    <location>
        <begin position="626"/>
        <end position="723"/>
    </location>
</feature>
<evidence type="ECO:0000256" key="5">
    <source>
        <dbReference type="ARBA" id="ARBA00022679"/>
    </source>
</evidence>
<evidence type="ECO:0000256" key="7">
    <source>
        <dbReference type="ARBA" id="ARBA00022842"/>
    </source>
</evidence>
<proteinExistence type="inferred from homology"/>
<dbReference type="InterPro" id="IPR046363">
    <property type="entry name" value="MS_N_TIM-barrel_dom"/>
</dbReference>
<comment type="catalytic activity">
    <reaction evidence="9 10 13">
        <text>glyoxylate + acetyl-CoA + H2O = (S)-malate + CoA + H(+)</text>
        <dbReference type="Rhea" id="RHEA:18181"/>
        <dbReference type="ChEBI" id="CHEBI:15377"/>
        <dbReference type="ChEBI" id="CHEBI:15378"/>
        <dbReference type="ChEBI" id="CHEBI:15589"/>
        <dbReference type="ChEBI" id="CHEBI:36655"/>
        <dbReference type="ChEBI" id="CHEBI:57287"/>
        <dbReference type="ChEBI" id="CHEBI:57288"/>
        <dbReference type="EC" id="2.3.3.9"/>
    </reaction>
</comment>
<dbReference type="HAMAP" id="MF_00641">
    <property type="entry name" value="Malate_synth_G"/>
    <property type="match status" value="1"/>
</dbReference>
<dbReference type="Pfam" id="PF20656">
    <property type="entry name" value="MS_N"/>
    <property type="match status" value="1"/>
</dbReference>
<dbReference type="InterPro" id="IPR048355">
    <property type="entry name" value="MS_C"/>
</dbReference>
<dbReference type="GO" id="GO:0009436">
    <property type="term" value="P:glyoxylate catabolic process"/>
    <property type="evidence" value="ECO:0007669"/>
    <property type="project" value="TreeGrafter"/>
</dbReference>
<feature type="modified residue" description="Cysteine sulfenic acid (-SOH)" evidence="10">
    <location>
        <position position="652"/>
    </location>
</feature>
<dbReference type="Pfam" id="PF01274">
    <property type="entry name" value="MS_TIM-barrel"/>
    <property type="match status" value="1"/>
</dbReference>
<reference evidence="18 19" key="1">
    <citation type="journal article" date="2011" name="EMBO J.">
        <title>Structural diversity of bacterial flagellar motors.</title>
        <authorList>
            <person name="Chen S."/>
            <person name="Beeby M."/>
            <person name="Murphy G.E."/>
            <person name="Leadbetter J.R."/>
            <person name="Hendrixson D.R."/>
            <person name="Briegel A."/>
            <person name="Li Z."/>
            <person name="Shi J."/>
            <person name="Tocheva E.I."/>
            <person name="Muller A."/>
            <person name="Dobro M.J."/>
            <person name="Jensen G.J."/>
        </authorList>
    </citation>
    <scope>NUCLEOTIDE SEQUENCE [LARGE SCALE GENOMIC DNA]</scope>
    <source>
        <strain evidence="18 19">ATCC 19624</strain>
    </source>
</reference>
<keyword evidence="4 10" id="KW-0816">Tricarboxylic acid cycle</keyword>
<gene>
    <name evidence="10" type="primary">glcB</name>
    <name evidence="18" type="ORF">HGR_16325</name>
</gene>
<dbReference type="InterPro" id="IPR001465">
    <property type="entry name" value="Malate_synthase_TIM"/>
</dbReference>
<evidence type="ECO:0000256" key="1">
    <source>
        <dbReference type="ARBA" id="ARBA00001946"/>
    </source>
</evidence>
<dbReference type="PANTHER" id="PTHR42739">
    <property type="entry name" value="MALATE SYNTHASE G"/>
    <property type="match status" value="1"/>
</dbReference>
<feature type="binding site" evidence="10">
    <location>
        <position position="454"/>
    </location>
    <ligand>
        <name>Mg(2+)</name>
        <dbReference type="ChEBI" id="CHEBI:18420"/>
    </ligand>
</feature>
<feature type="active site" description="Proton donor" evidence="10 12">
    <location>
        <position position="666"/>
    </location>
</feature>
<evidence type="ECO:0000256" key="10">
    <source>
        <dbReference type="HAMAP-Rule" id="MF_00641"/>
    </source>
</evidence>
<evidence type="ECO:0000256" key="4">
    <source>
        <dbReference type="ARBA" id="ARBA00022532"/>
    </source>
</evidence>
<dbReference type="UniPathway" id="UPA00703">
    <property type="reaction ID" value="UER00720"/>
</dbReference>
<comment type="subcellular location">
    <subcellularLocation>
        <location evidence="10 13">Cytoplasm</location>
    </subcellularLocation>
</comment>
<dbReference type="Gene3D" id="3.20.20.360">
    <property type="entry name" value="Malate synthase, domain 3"/>
    <property type="match status" value="2"/>
</dbReference>
<protein>
    <recommendedName>
        <fullName evidence="10 11">Malate synthase G</fullName>
        <ecNumber evidence="10 11">2.3.3.9</ecNumber>
    </recommendedName>
</protein>
<feature type="domain" description="Malate synthase G alpha-beta insertion" evidence="16">
    <location>
        <begin position="175"/>
        <end position="255"/>
    </location>
</feature>
<feature type="binding site" evidence="10">
    <location>
        <begin position="132"/>
        <end position="133"/>
    </location>
    <ligand>
        <name>acetyl-CoA</name>
        <dbReference type="ChEBI" id="CHEBI:57288"/>
    </ligand>
</feature>
<dbReference type="GO" id="GO:0006097">
    <property type="term" value="P:glyoxylate cycle"/>
    <property type="evidence" value="ECO:0007669"/>
    <property type="project" value="UniProtKB-UniRule"/>
</dbReference>
<keyword evidence="6 10" id="KW-0479">Metal-binding</keyword>
<feature type="binding site" evidence="10">
    <location>
        <position position="454"/>
    </location>
    <ligand>
        <name>glyoxylate</name>
        <dbReference type="ChEBI" id="CHEBI:36655"/>
    </ligand>
</feature>
<dbReference type="InterPro" id="IPR048357">
    <property type="entry name" value="MSG_insertion"/>
</dbReference>
<keyword evidence="7 10" id="KW-0460">Magnesium</keyword>
<dbReference type="GO" id="GO:0005829">
    <property type="term" value="C:cytosol"/>
    <property type="evidence" value="ECO:0007669"/>
    <property type="project" value="TreeGrafter"/>
</dbReference>
<evidence type="ECO:0000259" key="17">
    <source>
        <dbReference type="Pfam" id="PF20659"/>
    </source>
</evidence>